<evidence type="ECO:0000313" key="2">
    <source>
        <dbReference type="Proteomes" id="UP000308054"/>
    </source>
</evidence>
<dbReference type="AlphaFoldDB" id="A0A4S2H3M6"/>
<dbReference type="EMBL" id="SRXW01000001">
    <property type="protein sequence ID" value="TGY90113.1"/>
    <property type="molecule type" value="Genomic_DNA"/>
</dbReference>
<dbReference type="GO" id="GO:0016706">
    <property type="term" value="F:2-oxoglutarate-dependent dioxygenase activity"/>
    <property type="evidence" value="ECO:0007669"/>
    <property type="project" value="UniProtKB-ARBA"/>
</dbReference>
<dbReference type="OrthoDB" id="7345863at2"/>
<evidence type="ECO:0008006" key="3">
    <source>
        <dbReference type="Google" id="ProtNLM"/>
    </source>
</evidence>
<comment type="caution">
    <text evidence="1">The sequence shown here is derived from an EMBL/GenBank/DDBJ whole genome shotgun (WGS) entry which is preliminary data.</text>
</comment>
<dbReference type="Gene3D" id="2.60.120.620">
    <property type="entry name" value="q2cbj1_9rhob like domain"/>
    <property type="match status" value="1"/>
</dbReference>
<dbReference type="SUPFAM" id="SSF51197">
    <property type="entry name" value="Clavaminate synthase-like"/>
    <property type="match status" value="1"/>
</dbReference>
<proteinExistence type="predicted"/>
<dbReference type="RefSeq" id="WP_135994612.1">
    <property type="nucleotide sequence ID" value="NZ_SRXW01000001.1"/>
</dbReference>
<keyword evidence="2" id="KW-1185">Reference proteome</keyword>
<protein>
    <recommendedName>
        <fullName evidence="3">Phytanoyl-CoA dioxygenase family protein</fullName>
    </recommendedName>
</protein>
<sequence>MLSADRMRQFVRDGYTTVEIELDEFLLAQAMALVWEFCPPSFRPDDPTSWTGMVTDSCITRSMAERQGRLKYRECARAFHSIRALTVNNEALRETVKSLISPRTPDGKPARFMPIFRGLYPIFSQPREVCRVRAHCDTHFFQVGTVMYLNETGPEDGAFVVWPGSHRLIAPHAYGLTHTHTPEGFDALCARIEREIEPVCVTGGPGTVILWHSRLLHSAGVNCTGGVRYGLLSDFKNGMADARCHLRNDRPFDETWSPEVMAIESGHDGLQPLEGMAG</sequence>
<evidence type="ECO:0000313" key="1">
    <source>
        <dbReference type="EMBL" id="TGY90113.1"/>
    </source>
</evidence>
<dbReference type="Pfam" id="PF05721">
    <property type="entry name" value="PhyH"/>
    <property type="match status" value="1"/>
</dbReference>
<dbReference type="Proteomes" id="UP000308054">
    <property type="component" value="Unassembled WGS sequence"/>
</dbReference>
<organism evidence="1 2">
    <name type="scientific">Marinicauda algicola</name>
    <dbReference type="NCBI Taxonomy" id="2029849"/>
    <lineage>
        <taxon>Bacteria</taxon>
        <taxon>Pseudomonadati</taxon>
        <taxon>Pseudomonadota</taxon>
        <taxon>Alphaproteobacteria</taxon>
        <taxon>Maricaulales</taxon>
        <taxon>Maricaulaceae</taxon>
        <taxon>Marinicauda</taxon>
    </lineage>
</organism>
<accession>A0A4S2H3M6</accession>
<dbReference type="InterPro" id="IPR008775">
    <property type="entry name" value="Phytyl_CoA_dOase-like"/>
</dbReference>
<reference evidence="1 2" key="1">
    <citation type="journal article" date="2017" name="Int. J. Syst. Evol. Microbiol.">
        <title>Marinicauda algicola sp. nov., isolated from a marine red alga Rhodosorus marinus.</title>
        <authorList>
            <person name="Jeong S.E."/>
            <person name="Jeon S.H."/>
            <person name="Chun B.H."/>
            <person name="Kim D.W."/>
            <person name="Jeon C.O."/>
        </authorList>
    </citation>
    <scope>NUCLEOTIDE SEQUENCE [LARGE SCALE GENOMIC DNA]</scope>
    <source>
        <strain evidence="1 2">JCM 31718</strain>
    </source>
</reference>
<name>A0A4S2H3M6_9PROT</name>
<gene>
    <name evidence="1" type="ORF">E5163_03005</name>
</gene>